<evidence type="ECO:0000313" key="4">
    <source>
        <dbReference type="EMBL" id="KAI9275955.1"/>
    </source>
</evidence>
<feature type="transmembrane region" description="Helical" evidence="2">
    <location>
        <begin position="449"/>
        <end position="471"/>
    </location>
</feature>
<gene>
    <name evidence="4" type="ORF">BDA99DRAFT_496964</name>
</gene>
<feature type="transmembrane region" description="Helical" evidence="2">
    <location>
        <begin position="85"/>
        <end position="110"/>
    </location>
</feature>
<dbReference type="AlphaFoldDB" id="A0AAD5KAK7"/>
<feature type="region of interest" description="Disordered" evidence="1">
    <location>
        <begin position="521"/>
        <end position="601"/>
    </location>
</feature>
<feature type="compositionally biased region" description="Low complexity" evidence="1">
    <location>
        <begin position="614"/>
        <end position="630"/>
    </location>
</feature>
<protein>
    <recommendedName>
        <fullName evidence="3">Protein YTP1-like C-terminal domain-containing protein</fullName>
    </recommendedName>
</protein>
<dbReference type="Pfam" id="PF10355">
    <property type="entry name" value="Ytp1"/>
    <property type="match status" value="2"/>
</dbReference>
<feature type="transmembrane region" description="Helical" evidence="2">
    <location>
        <begin position="258"/>
        <end position="277"/>
    </location>
</feature>
<dbReference type="EMBL" id="JAIXMP010000003">
    <property type="protein sequence ID" value="KAI9275955.1"/>
    <property type="molecule type" value="Genomic_DNA"/>
</dbReference>
<feature type="transmembrane region" description="Helical" evidence="2">
    <location>
        <begin position="199"/>
        <end position="221"/>
    </location>
</feature>
<evidence type="ECO:0000259" key="3">
    <source>
        <dbReference type="Pfam" id="PF10355"/>
    </source>
</evidence>
<reference evidence="4" key="1">
    <citation type="journal article" date="2022" name="IScience">
        <title>Evolution of zygomycete secretomes and the origins of terrestrial fungal ecologies.</title>
        <authorList>
            <person name="Chang Y."/>
            <person name="Wang Y."/>
            <person name="Mondo S."/>
            <person name="Ahrendt S."/>
            <person name="Andreopoulos W."/>
            <person name="Barry K."/>
            <person name="Beard J."/>
            <person name="Benny G.L."/>
            <person name="Blankenship S."/>
            <person name="Bonito G."/>
            <person name="Cuomo C."/>
            <person name="Desiro A."/>
            <person name="Gervers K.A."/>
            <person name="Hundley H."/>
            <person name="Kuo A."/>
            <person name="LaButti K."/>
            <person name="Lang B.F."/>
            <person name="Lipzen A."/>
            <person name="O'Donnell K."/>
            <person name="Pangilinan J."/>
            <person name="Reynolds N."/>
            <person name="Sandor L."/>
            <person name="Smith M.E."/>
            <person name="Tsang A."/>
            <person name="Grigoriev I.V."/>
            <person name="Stajich J.E."/>
            <person name="Spatafora J.W."/>
        </authorList>
    </citation>
    <scope>NUCLEOTIDE SEQUENCE</scope>
    <source>
        <strain evidence="4">RSA 2281</strain>
    </source>
</reference>
<proteinExistence type="predicted"/>
<feature type="transmembrane region" description="Helical" evidence="2">
    <location>
        <begin position="404"/>
        <end position="429"/>
    </location>
</feature>
<feature type="compositionally biased region" description="Acidic residues" evidence="1">
    <location>
        <begin position="361"/>
        <end position="376"/>
    </location>
</feature>
<feature type="domain" description="Protein YTP1-like C-terminal" evidence="3">
    <location>
        <begin position="191"/>
        <end position="337"/>
    </location>
</feature>
<accession>A0AAD5KAK7</accession>
<comment type="caution">
    <text evidence="4">The sequence shown here is derived from an EMBL/GenBank/DDBJ whole genome shotgun (WGS) entry which is preliminary data.</text>
</comment>
<dbReference type="PANTHER" id="PTHR31685:SF3">
    <property type="entry name" value="INTEGRAL MEMBRANE PROTEIN (AFU_ORTHOLOGUE AFUA_6G12730)"/>
    <property type="match status" value="1"/>
</dbReference>
<feature type="transmembrane region" description="Helical" evidence="2">
    <location>
        <begin position="233"/>
        <end position="252"/>
    </location>
</feature>
<organism evidence="4 5">
    <name type="scientific">Phascolomyces articulosus</name>
    <dbReference type="NCBI Taxonomy" id="60185"/>
    <lineage>
        <taxon>Eukaryota</taxon>
        <taxon>Fungi</taxon>
        <taxon>Fungi incertae sedis</taxon>
        <taxon>Mucoromycota</taxon>
        <taxon>Mucoromycotina</taxon>
        <taxon>Mucoromycetes</taxon>
        <taxon>Mucorales</taxon>
        <taxon>Lichtheimiaceae</taxon>
        <taxon>Phascolomyces</taxon>
    </lineage>
</organism>
<dbReference type="PANTHER" id="PTHR31685">
    <property type="entry name" value="INTEGRAL MEMBRANE PROTEIN (AFU_ORTHOLOGUE AFUA_6G12730)-RELATED"/>
    <property type="match status" value="1"/>
</dbReference>
<feature type="non-terminal residue" evidence="4">
    <location>
        <position position="1"/>
    </location>
</feature>
<feature type="transmembrane region" description="Helical" evidence="2">
    <location>
        <begin position="319"/>
        <end position="337"/>
    </location>
</feature>
<dbReference type="Proteomes" id="UP001209540">
    <property type="component" value="Unassembled WGS sequence"/>
</dbReference>
<feature type="domain" description="Protein YTP1-like C-terminal" evidence="3">
    <location>
        <begin position="413"/>
        <end position="471"/>
    </location>
</feature>
<evidence type="ECO:0000256" key="1">
    <source>
        <dbReference type="SAM" id="MobiDB-lite"/>
    </source>
</evidence>
<evidence type="ECO:0000313" key="5">
    <source>
        <dbReference type="Proteomes" id="UP001209540"/>
    </source>
</evidence>
<keyword evidence="2" id="KW-1133">Transmembrane helix</keyword>
<keyword evidence="2" id="KW-0812">Transmembrane</keyword>
<reference evidence="4" key="2">
    <citation type="submission" date="2023-02" db="EMBL/GenBank/DDBJ databases">
        <authorList>
            <consortium name="DOE Joint Genome Institute"/>
            <person name="Mondo S.J."/>
            <person name="Chang Y."/>
            <person name="Wang Y."/>
            <person name="Ahrendt S."/>
            <person name="Andreopoulos W."/>
            <person name="Barry K."/>
            <person name="Beard J."/>
            <person name="Benny G.L."/>
            <person name="Blankenship S."/>
            <person name="Bonito G."/>
            <person name="Cuomo C."/>
            <person name="Desiro A."/>
            <person name="Gervers K.A."/>
            <person name="Hundley H."/>
            <person name="Kuo A."/>
            <person name="LaButti K."/>
            <person name="Lang B.F."/>
            <person name="Lipzen A."/>
            <person name="O'Donnell K."/>
            <person name="Pangilinan J."/>
            <person name="Reynolds N."/>
            <person name="Sandor L."/>
            <person name="Smith M.W."/>
            <person name="Tsang A."/>
            <person name="Grigoriev I.V."/>
            <person name="Stajich J.E."/>
            <person name="Spatafora J.W."/>
        </authorList>
    </citation>
    <scope>NUCLEOTIDE SEQUENCE</scope>
    <source>
        <strain evidence="4">RSA 2281</strain>
    </source>
</reference>
<feature type="transmembrane region" description="Helical" evidence="2">
    <location>
        <begin position="289"/>
        <end position="307"/>
    </location>
</feature>
<feature type="transmembrane region" description="Helical" evidence="2">
    <location>
        <begin position="50"/>
        <end position="70"/>
    </location>
</feature>
<keyword evidence="2" id="KW-0472">Membrane</keyword>
<name>A0AAD5KAK7_9FUNG</name>
<feature type="region of interest" description="Disordered" evidence="1">
    <location>
        <begin position="614"/>
        <end position="638"/>
    </location>
</feature>
<keyword evidence="5" id="KW-1185">Reference proteome</keyword>
<sequence length="662" mass="73521">MDQEEVPFSVHAPFRQPIIILHYSLMAIAFLGCYPLALIHGARRHRRYHFYTLAVGFVIALVGFIVGWFAQMATTTPSHGETLTFIRVLLGILGYTLLALILGQAVFGLYQYRQSPEQQQQQQQQQEQKWFWFDISSFSSSSTSSWFARLLPEETIHLAIGWIVLIVGYAYLVVAAMVFTESCSSSAPSASTGQCFMPIAMGSGFLAYGSLALLHLLNIFSLPRSSTPEYYEGLLLTLWGLICLIVSDIPILGSGWRAINLGLLWCAGGVFSVAISLQTWMPALRERNFINALIICLTGRAIIAGFTQNDPFSSQIHSMLGHMLIIGSVARILQIMFRKSPADNLPRLIAHASSNNRDTIENADDLDDDDENEHDEESGGRADAYRQLTGQLSLNNGSSCKHKWIFASITIICGLLATFLAMAVGILFMGANVQWVGHVRNYVDDPSTYVNVTLAVTFLWITYVFIMCTIYRNIRPISSSYYEYLGLSDMESVATSSNESNSPPTPQLGESHEMVAQRYEEQRQLNRARSLPARRGVEEPPAMRPSQYRAKRRSLLIQSPQQQPQQHSNPFHQDPTFVKKQRARSSSGFSGVGGVLPDDIHDTNDIRRSWISNASATSPGSATSFASSASSPPPLSADIHHHHRRTVVFSDEPTSMVGETSH</sequence>
<evidence type="ECO:0000256" key="2">
    <source>
        <dbReference type="SAM" id="Phobius"/>
    </source>
</evidence>
<feature type="compositionally biased region" description="Low complexity" evidence="1">
    <location>
        <begin position="558"/>
        <end position="573"/>
    </location>
</feature>
<dbReference type="InterPro" id="IPR018827">
    <property type="entry name" value="YTP1_C"/>
</dbReference>
<feature type="transmembrane region" description="Helical" evidence="2">
    <location>
        <begin position="20"/>
        <end position="38"/>
    </location>
</feature>
<feature type="transmembrane region" description="Helical" evidence="2">
    <location>
        <begin position="156"/>
        <end position="179"/>
    </location>
</feature>
<feature type="region of interest" description="Disordered" evidence="1">
    <location>
        <begin position="359"/>
        <end position="381"/>
    </location>
</feature>